<feature type="compositionally biased region" description="Low complexity" evidence="1">
    <location>
        <begin position="342"/>
        <end position="354"/>
    </location>
</feature>
<protein>
    <recommendedName>
        <fullName evidence="2">AMP-activated protein kinase glycogen-binding domain-containing protein</fullName>
    </recommendedName>
</protein>
<dbReference type="EMBL" id="CAKXYY010000028">
    <property type="protein sequence ID" value="CAH2355563.1"/>
    <property type="molecule type" value="Genomic_DNA"/>
</dbReference>
<dbReference type="CDD" id="cd02859">
    <property type="entry name" value="E_set_AMPKbeta_like_N"/>
    <property type="match status" value="1"/>
</dbReference>
<dbReference type="GO" id="GO:0007165">
    <property type="term" value="P:signal transduction"/>
    <property type="evidence" value="ECO:0007669"/>
    <property type="project" value="TreeGrafter"/>
</dbReference>
<dbReference type="Gene3D" id="2.60.40.10">
    <property type="entry name" value="Immunoglobulins"/>
    <property type="match status" value="1"/>
</dbReference>
<feature type="region of interest" description="Disordered" evidence="1">
    <location>
        <begin position="397"/>
        <end position="440"/>
    </location>
</feature>
<feature type="domain" description="AMP-activated protein kinase glycogen-binding" evidence="2">
    <location>
        <begin position="4"/>
        <end position="82"/>
    </location>
</feature>
<dbReference type="Pfam" id="PF16561">
    <property type="entry name" value="AMPK1_CBM"/>
    <property type="match status" value="1"/>
</dbReference>
<dbReference type="PANTHER" id="PTHR10343">
    <property type="entry name" value="5'-AMP-ACTIVATED PROTEIN KINASE , BETA SUBUNIT"/>
    <property type="match status" value="1"/>
</dbReference>
<feature type="region of interest" description="Disordered" evidence="1">
    <location>
        <begin position="149"/>
        <end position="216"/>
    </location>
</feature>
<proteinExistence type="predicted"/>
<dbReference type="GO" id="GO:0031588">
    <property type="term" value="C:nucleotide-activated protein kinase complex"/>
    <property type="evidence" value="ECO:0007669"/>
    <property type="project" value="TreeGrafter"/>
</dbReference>
<dbReference type="GO" id="GO:0005737">
    <property type="term" value="C:cytoplasm"/>
    <property type="evidence" value="ECO:0007669"/>
    <property type="project" value="TreeGrafter"/>
</dbReference>
<dbReference type="Proteomes" id="UP000837801">
    <property type="component" value="Unassembled WGS sequence"/>
</dbReference>
<dbReference type="InterPro" id="IPR014756">
    <property type="entry name" value="Ig_E-set"/>
</dbReference>
<evidence type="ECO:0000313" key="3">
    <source>
        <dbReference type="EMBL" id="CAH2355563.1"/>
    </source>
</evidence>
<feature type="compositionally biased region" description="Low complexity" evidence="1">
    <location>
        <begin position="194"/>
        <end position="204"/>
    </location>
</feature>
<dbReference type="AlphaFoldDB" id="A0A9P0QTV8"/>
<feature type="compositionally biased region" description="Basic and acidic residues" evidence="1">
    <location>
        <begin position="426"/>
        <end position="440"/>
    </location>
</feature>
<name>A0A9P0QTV8_9ASCO</name>
<reference evidence="3" key="1">
    <citation type="submission" date="2022-03" db="EMBL/GenBank/DDBJ databases">
        <authorList>
            <person name="Legras J.-L."/>
            <person name="Devillers H."/>
            <person name="Grondin C."/>
        </authorList>
    </citation>
    <scope>NUCLEOTIDE SEQUENCE</scope>
    <source>
        <strain evidence="3">CLIB 1423</strain>
    </source>
</reference>
<accession>A0A9P0QTV8</accession>
<dbReference type="InterPro" id="IPR032640">
    <property type="entry name" value="AMPK1_CBM"/>
</dbReference>
<dbReference type="OrthoDB" id="5976022at2759"/>
<feature type="compositionally biased region" description="Basic residues" evidence="1">
    <location>
        <begin position="176"/>
        <end position="193"/>
    </location>
</feature>
<evidence type="ECO:0000313" key="4">
    <source>
        <dbReference type="Proteomes" id="UP000837801"/>
    </source>
</evidence>
<evidence type="ECO:0000259" key="2">
    <source>
        <dbReference type="Pfam" id="PF16561"/>
    </source>
</evidence>
<feature type="region of interest" description="Disordered" evidence="1">
    <location>
        <begin position="277"/>
        <end position="357"/>
    </location>
</feature>
<dbReference type="InterPro" id="IPR050827">
    <property type="entry name" value="CRP1_MDG1_kinase"/>
</dbReference>
<dbReference type="GO" id="GO:0005634">
    <property type="term" value="C:nucleus"/>
    <property type="evidence" value="ECO:0007669"/>
    <property type="project" value="TreeGrafter"/>
</dbReference>
<dbReference type="SUPFAM" id="SSF81296">
    <property type="entry name" value="E set domains"/>
    <property type="match status" value="1"/>
</dbReference>
<sequence length="451" mass="47556">MSTFTFSWPAGPQEVILTGTFDNWSKTLFLVKQADGSFELTVPLPSSDEPLLYKYVVDGEWVVSQSQKISKDESGNENNVIDKDDLVSASTKGSVIPESGLPIAAVAGATAVGGSDLKTTVLPKEEPSHPTIAGEPGIVIPKDPEALEAFKTVSDVDPKTLNGETEPELSAEEKKKQKKKVKKSKYKAKKKSAKTGTEGTSTEEQTPEPEAPVAAAEIAAVPAAVAATETPAAPASDDATVAAKTAVENAKVEEPVPEPVVEEPVAVAAEPASDAGVHTLDPKAHQADTSAENIPEPTIEEHPAPSIEKTSAPVLPESVLPLTEEKEVDASPVTKTEEVEETPVAAPVAEPAVAEGKKEIVDDEEIVVTQGGDINNLKEALAATEGDVTIEEIKPTESEAERLTKEANIPKETAAKPEKVAAPAPAKKEVAKKTEKKEKKGFLSKLKKIFK</sequence>
<gene>
    <name evidence="3" type="ORF">CLIB1423_28S01112</name>
</gene>
<comment type="caution">
    <text evidence="3">The sequence shown here is derived from an EMBL/GenBank/DDBJ whole genome shotgun (WGS) entry which is preliminary data.</text>
</comment>
<feature type="region of interest" description="Disordered" evidence="1">
    <location>
        <begin position="120"/>
        <end position="139"/>
    </location>
</feature>
<organism evidence="3 4">
    <name type="scientific">[Candida] railenensis</name>
    <dbReference type="NCBI Taxonomy" id="45579"/>
    <lineage>
        <taxon>Eukaryota</taxon>
        <taxon>Fungi</taxon>
        <taxon>Dikarya</taxon>
        <taxon>Ascomycota</taxon>
        <taxon>Saccharomycotina</taxon>
        <taxon>Pichiomycetes</taxon>
        <taxon>Debaryomycetaceae</taxon>
        <taxon>Kurtzmaniella</taxon>
    </lineage>
</organism>
<dbReference type="InterPro" id="IPR013783">
    <property type="entry name" value="Ig-like_fold"/>
</dbReference>
<keyword evidence="4" id="KW-1185">Reference proteome</keyword>
<dbReference type="GO" id="GO:0019901">
    <property type="term" value="F:protein kinase binding"/>
    <property type="evidence" value="ECO:0007669"/>
    <property type="project" value="TreeGrafter"/>
</dbReference>
<feature type="compositionally biased region" description="Basic and acidic residues" evidence="1">
    <location>
        <begin position="397"/>
        <end position="419"/>
    </location>
</feature>
<evidence type="ECO:0000256" key="1">
    <source>
        <dbReference type="SAM" id="MobiDB-lite"/>
    </source>
</evidence>
<dbReference type="PANTHER" id="PTHR10343:SF94">
    <property type="entry name" value="MDG1P"/>
    <property type="match status" value="1"/>
</dbReference>